<evidence type="ECO:0000256" key="6">
    <source>
        <dbReference type="ARBA" id="ARBA00022840"/>
    </source>
</evidence>
<keyword evidence="6 7" id="KW-0067">ATP-binding</keyword>
<dbReference type="CDD" id="cd14014">
    <property type="entry name" value="STKc_PknB_like"/>
    <property type="match status" value="1"/>
</dbReference>
<feature type="compositionally biased region" description="Pro residues" evidence="8">
    <location>
        <begin position="363"/>
        <end position="375"/>
    </location>
</feature>
<evidence type="ECO:0000256" key="7">
    <source>
        <dbReference type="PROSITE-ProRule" id="PRU10141"/>
    </source>
</evidence>
<feature type="region of interest" description="Disordered" evidence="8">
    <location>
        <begin position="345"/>
        <end position="410"/>
    </location>
</feature>
<dbReference type="EC" id="2.7.11.1" evidence="1"/>
<feature type="domain" description="Protein kinase" evidence="10">
    <location>
        <begin position="11"/>
        <end position="274"/>
    </location>
</feature>
<gene>
    <name evidence="11" type="ORF">N4S67_10295</name>
</gene>
<evidence type="ECO:0000256" key="5">
    <source>
        <dbReference type="ARBA" id="ARBA00022777"/>
    </source>
</evidence>
<keyword evidence="2 11" id="KW-0723">Serine/threonine-protein kinase</keyword>
<dbReference type="InterPro" id="IPR000719">
    <property type="entry name" value="Prot_kinase_dom"/>
</dbReference>
<keyword evidence="9" id="KW-0472">Membrane</keyword>
<dbReference type="InterPro" id="IPR011009">
    <property type="entry name" value="Kinase-like_dom_sf"/>
</dbReference>
<dbReference type="Proteomes" id="UP001206639">
    <property type="component" value="Unassembled WGS sequence"/>
</dbReference>
<feature type="compositionally biased region" description="Low complexity" evidence="8">
    <location>
        <begin position="345"/>
        <end position="362"/>
    </location>
</feature>
<reference evidence="12" key="1">
    <citation type="submission" date="2023-07" db="EMBL/GenBank/DDBJ databases">
        <authorList>
            <person name="Deng Y."/>
            <person name="Zhang Y.-Q."/>
        </authorList>
    </citation>
    <scope>NUCLEOTIDE SEQUENCE [LARGE SCALE GENOMIC DNA]</scope>
    <source>
        <strain evidence="12">CPCC 205710</strain>
    </source>
</reference>
<dbReference type="GO" id="GO:0004674">
    <property type="term" value="F:protein serine/threonine kinase activity"/>
    <property type="evidence" value="ECO:0007669"/>
    <property type="project" value="UniProtKB-KW"/>
</dbReference>
<dbReference type="EMBL" id="JAODWD010000002">
    <property type="protein sequence ID" value="MCT7658812.1"/>
    <property type="molecule type" value="Genomic_DNA"/>
</dbReference>
<dbReference type="PROSITE" id="PS00107">
    <property type="entry name" value="PROTEIN_KINASE_ATP"/>
    <property type="match status" value="1"/>
</dbReference>
<evidence type="ECO:0000256" key="9">
    <source>
        <dbReference type="SAM" id="Phobius"/>
    </source>
</evidence>
<dbReference type="PANTHER" id="PTHR43289:SF6">
    <property type="entry name" value="SERINE_THREONINE-PROTEIN KINASE NEKL-3"/>
    <property type="match status" value="1"/>
</dbReference>
<feature type="binding site" evidence="7">
    <location>
        <position position="40"/>
    </location>
    <ligand>
        <name>ATP</name>
        <dbReference type="ChEBI" id="CHEBI:30616"/>
    </ligand>
</feature>
<dbReference type="InterPro" id="IPR008271">
    <property type="entry name" value="Ser/Thr_kinase_AS"/>
</dbReference>
<keyword evidence="9" id="KW-0812">Transmembrane</keyword>
<evidence type="ECO:0000256" key="2">
    <source>
        <dbReference type="ARBA" id="ARBA00022527"/>
    </source>
</evidence>
<sequence length="410" mass="42584">MSGRETLLGRYELRGVLGCGGMAEVRDGWDTRLNRAVAVKLLHPALNVQSDIRRRFEDEARSAAALSHPNIVSVYDCGDDDGRPFIVMERLPGDTLHDHIAQGSLPPHRVRAILSDVLAALATAHGAGVLHRDIKPSNILVSADGTTMKVADFGIAKTAGVAHTLTGQIVGTMAYMSPERIAGAPASVADDLYAVGVIGYEALTGSRAFPQDNPATLARAIMDAPPLPVSAVRPDVDPTLAGVIDRAMARDPQHRFATADQMRAALGGDRAALFSGAASTAAARPATRVLDEPLPVGAPGTFVAPNADYFVPGGRKRKLTRNQKFLAAAGVLVALTVGVLALATDPSSTTQVTEPVSTSTPVSTPPSVAPPPPSVTPVVEPPDEPGEDAEAGDGNGKRGNGNGNGNKKRD</sequence>
<proteinExistence type="predicted"/>
<keyword evidence="12" id="KW-1185">Reference proteome</keyword>
<comment type="caution">
    <text evidence="11">The sequence shown here is derived from an EMBL/GenBank/DDBJ whole genome shotgun (WGS) entry which is preliminary data.</text>
</comment>
<dbReference type="SUPFAM" id="SSF56112">
    <property type="entry name" value="Protein kinase-like (PK-like)"/>
    <property type="match status" value="1"/>
</dbReference>
<feature type="transmembrane region" description="Helical" evidence="9">
    <location>
        <begin position="325"/>
        <end position="343"/>
    </location>
</feature>
<feature type="compositionally biased region" description="Gly residues" evidence="8">
    <location>
        <begin position="393"/>
        <end position="404"/>
    </location>
</feature>
<evidence type="ECO:0000256" key="8">
    <source>
        <dbReference type="SAM" id="MobiDB-lite"/>
    </source>
</evidence>
<dbReference type="Gene3D" id="1.10.510.10">
    <property type="entry name" value="Transferase(Phosphotransferase) domain 1"/>
    <property type="match status" value="1"/>
</dbReference>
<dbReference type="InterPro" id="IPR017441">
    <property type="entry name" value="Protein_kinase_ATP_BS"/>
</dbReference>
<dbReference type="RefSeq" id="WP_260993073.1">
    <property type="nucleotide sequence ID" value="NZ_JAODWD010000002.1"/>
</dbReference>
<evidence type="ECO:0000259" key="10">
    <source>
        <dbReference type="PROSITE" id="PS50011"/>
    </source>
</evidence>
<evidence type="ECO:0000256" key="4">
    <source>
        <dbReference type="ARBA" id="ARBA00022741"/>
    </source>
</evidence>
<organism evidence="11 12">
    <name type="scientific">Mycobacterium deserti</name>
    <dbReference type="NCBI Taxonomy" id="2978347"/>
    <lineage>
        <taxon>Bacteria</taxon>
        <taxon>Bacillati</taxon>
        <taxon>Actinomycetota</taxon>
        <taxon>Actinomycetes</taxon>
        <taxon>Mycobacteriales</taxon>
        <taxon>Mycobacteriaceae</taxon>
        <taxon>Mycobacterium</taxon>
    </lineage>
</organism>
<dbReference type="SMART" id="SM00220">
    <property type="entry name" value="S_TKc"/>
    <property type="match status" value="1"/>
</dbReference>
<dbReference type="PANTHER" id="PTHR43289">
    <property type="entry name" value="MITOGEN-ACTIVATED PROTEIN KINASE KINASE KINASE 20-RELATED"/>
    <property type="match status" value="1"/>
</dbReference>
<evidence type="ECO:0000256" key="1">
    <source>
        <dbReference type="ARBA" id="ARBA00012513"/>
    </source>
</evidence>
<keyword evidence="4 7" id="KW-0547">Nucleotide-binding</keyword>
<protein>
    <recommendedName>
        <fullName evidence="1">non-specific serine/threonine protein kinase</fullName>
        <ecNumber evidence="1">2.7.11.1</ecNumber>
    </recommendedName>
</protein>
<keyword evidence="9" id="KW-1133">Transmembrane helix</keyword>
<accession>A0ABT2M985</accession>
<keyword evidence="3" id="KW-0808">Transferase</keyword>
<evidence type="ECO:0000256" key="3">
    <source>
        <dbReference type="ARBA" id="ARBA00022679"/>
    </source>
</evidence>
<evidence type="ECO:0000313" key="11">
    <source>
        <dbReference type="EMBL" id="MCT7658812.1"/>
    </source>
</evidence>
<name>A0ABT2M985_9MYCO</name>
<dbReference type="Pfam" id="PF00069">
    <property type="entry name" value="Pkinase"/>
    <property type="match status" value="1"/>
</dbReference>
<dbReference type="PROSITE" id="PS50011">
    <property type="entry name" value="PROTEIN_KINASE_DOM"/>
    <property type="match status" value="1"/>
</dbReference>
<evidence type="ECO:0000313" key="12">
    <source>
        <dbReference type="Proteomes" id="UP001206639"/>
    </source>
</evidence>
<dbReference type="PROSITE" id="PS00108">
    <property type="entry name" value="PROTEIN_KINASE_ST"/>
    <property type="match status" value="1"/>
</dbReference>
<keyword evidence="5 11" id="KW-0418">Kinase</keyword>
<feature type="compositionally biased region" description="Acidic residues" evidence="8">
    <location>
        <begin position="381"/>
        <end position="391"/>
    </location>
</feature>
<dbReference type="Gene3D" id="3.30.200.20">
    <property type="entry name" value="Phosphorylase Kinase, domain 1"/>
    <property type="match status" value="1"/>
</dbReference>